<evidence type="ECO:0000313" key="3">
    <source>
        <dbReference type="Proteomes" id="UP001141183"/>
    </source>
</evidence>
<dbReference type="EMBL" id="JAMRYU010000039">
    <property type="protein sequence ID" value="MDC4242557.1"/>
    <property type="molecule type" value="Genomic_DNA"/>
</dbReference>
<protein>
    <submittedName>
        <fullName evidence="2">DUF4397 domain-containing protein</fullName>
    </submittedName>
</protein>
<evidence type="ECO:0000259" key="1">
    <source>
        <dbReference type="Pfam" id="PF14344"/>
    </source>
</evidence>
<dbReference type="InterPro" id="IPR025510">
    <property type="entry name" value="DUF4397"/>
</dbReference>
<gene>
    <name evidence="2" type="ORF">NE398_20735</name>
</gene>
<accession>A0A9X4B396</accession>
<keyword evidence="3" id="KW-1185">Reference proteome</keyword>
<proteinExistence type="predicted"/>
<evidence type="ECO:0000313" key="2">
    <source>
        <dbReference type="EMBL" id="MDC4242557.1"/>
    </source>
</evidence>
<dbReference type="RefSeq" id="WP_008677225.1">
    <property type="nucleotide sequence ID" value="NZ_CABKOG010000003.1"/>
</dbReference>
<sequence length="205" mass="22974">MLFRQNLPNLQSKIRFLYAIPSSPAVDIYLDGSLFVKDSPFSNISCYESVEPGTHELQLYITGTYVTPLFTRNIDILPDTSLTVNIVTSGGGISILVLNDVNVKGNMTLSFLRFINLSSNAPLMSLSLPNNIVLFDNVEYLETTGYLPLSPGIYNLKVTFSAIAGLEKYINERRLQNGRYYTIYIIGLLNRQPQIGYIMVEDGRD</sequence>
<organism evidence="2 3">
    <name type="scientific">Clostridium tertium</name>
    <dbReference type="NCBI Taxonomy" id="1559"/>
    <lineage>
        <taxon>Bacteria</taxon>
        <taxon>Bacillati</taxon>
        <taxon>Bacillota</taxon>
        <taxon>Clostridia</taxon>
        <taxon>Eubacteriales</taxon>
        <taxon>Clostridiaceae</taxon>
        <taxon>Clostridium</taxon>
    </lineage>
</organism>
<dbReference type="Pfam" id="PF14344">
    <property type="entry name" value="DUF4397"/>
    <property type="match status" value="1"/>
</dbReference>
<name>A0A9X4B396_9CLOT</name>
<dbReference type="Proteomes" id="UP001141183">
    <property type="component" value="Unassembled WGS sequence"/>
</dbReference>
<feature type="domain" description="DUF4397" evidence="1">
    <location>
        <begin position="12"/>
        <end position="123"/>
    </location>
</feature>
<reference evidence="2" key="1">
    <citation type="submission" date="2022-05" db="EMBL/GenBank/DDBJ databases">
        <title>Draft genome sequence of Clostridium tertium strain CP3 isolated from Peru.</title>
        <authorList>
            <person name="Hurtado R."/>
            <person name="Lima L."/>
            <person name="Sousa T."/>
            <person name="Jaiswal A.K."/>
            <person name="Tiwari S."/>
            <person name="Maturrano L."/>
            <person name="Brenig B."/>
            <person name="Azevedo V."/>
        </authorList>
    </citation>
    <scope>NUCLEOTIDE SEQUENCE</scope>
    <source>
        <strain evidence="2">CP3</strain>
    </source>
</reference>
<dbReference type="AlphaFoldDB" id="A0A9X4B396"/>
<comment type="caution">
    <text evidence="2">The sequence shown here is derived from an EMBL/GenBank/DDBJ whole genome shotgun (WGS) entry which is preliminary data.</text>
</comment>